<dbReference type="SUPFAM" id="SSF52058">
    <property type="entry name" value="L domain-like"/>
    <property type="match status" value="1"/>
</dbReference>
<proteinExistence type="inferred from homology"/>
<evidence type="ECO:0000256" key="7">
    <source>
        <dbReference type="ARBA" id="ARBA00022989"/>
    </source>
</evidence>
<keyword evidence="4" id="KW-0812">Transmembrane</keyword>
<comment type="subcellular location">
    <subcellularLocation>
        <location evidence="1">Membrane</location>
        <topology evidence="1">Single-pass type I membrane protein</topology>
    </subcellularLocation>
</comment>
<dbReference type="PANTHER" id="PTHR48063">
    <property type="entry name" value="LRR RECEPTOR-LIKE KINASE"/>
    <property type="match status" value="1"/>
</dbReference>
<keyword evidence="3" id="KW-0433">Leucine-rich repeat</keyword>
<protein>
    <recommendedName>
        <fullName evidence="13">Leucine-rich repeat-containing N-terminal plant-type domain-containing protein</fullName>
    </recommendedName>
</protein>
<keyword evidence="5" id="KW-0732">Signal</keyword>
<keyword evidence="7" id="KW-1133">Transmembrane helix</keyword>
<comment type="similarity">
    <text evidence="2">Belongs to the RLP family.</text>
</comment>
<reference evidence="11 12" key="1">
    <citation type="journal article" date="2021" name="Plant Biotechnol. J.">
        <title>Multi-omics assisted identification of the key and species-specific regulatory components of drought-tolerant mechanisms in Gossypium stocksii.</title>
        <authorList>
            <person name="Yu D."/>
            <person name="Ke L."/>
            <person name="Zhang D."/>
            <person name="Wu Y."/>
            <person name="Sun Y."/>
            <person name="Mei J."/>
            <person name="Sun J."/>
            <person name="Sun Y."/>
        </authorList>
    </citation>
    <scope>NUCLEOTIDE SEQUENCE [LARGE SCALE GENOMIC DNA]</scope>
    <source>
        <strain evidence="12">cv. E1</strain>
        <tissue evidence="11">Leaf</tissue>
    </source>
</reference>
<dbReference type="Proteomes" id="UP000828251">
    <property type="component" value="Unassembled WGS sequence"/>
</dbReference>
<dbReference type="OrthoDB" id="1060944at2759"/>
<dbReference type="Gene3D" id="3.80.10.10">
    <property type="entry name" value="Ribonuclease Inhibitor"/>
    <property type="match status" value="1"/>
</dbReference>
<evidence type="ECO:0000256" key="2">
    <source>
        <dbReference type="ARBA" id="ARBA00009592"/>
    </source>
</evidence>
<dbReference type="GO" id="GO:0016020">
    <property type="term" value="C:membrane"/>
    <property type="evidence" value="ECO:0007669"/>
    <property type="project" value="UniProtKB-SubCell"/>
</dbReference>
<dbReference type="InterPro" id="IPR032675">
    <property type="entry name" value="LRR_dom_sf"/>
</dbReference>
<evidence type="ECO:0000256" key="8">
    <source>
        <dbReference type="ARBA" id="ARBA00023136"/>
    </source>
</evidence>
<evidence type="ECO:0000256" key="10">
    <source>
        <dbReference type="ARBA" id="ARBA00023180"/>
    </source>
</evidence>
<evidence type="ECO:0000256" key="5">
    <source>
        <dbReference type="ARBA" id="ARBA00022729"/>
    </source>
</evidence>
<evidence type="ECO:0000256" key="3">
    <source>
        <dbReference type="ARBA" id="ARBA00022614"/>
    </source>
</evidence>
<keyword evidence="12" id="KW-1185">Reference proteome</keyword>
<dbReference type="InterPro" id="IPR046956">
    <property type="entry name" value="RLP23-like"/>
</dbReference>
<evidence type="ECO:0000256" key="4">
    <source>
        <dbReference type="ARBA" id="ARBA00022692"/>
    </source>
</evidence>
<keyword evidence="6" id="KW-0677">Repeat</keyword>
<keyword evidence="8" id="KW-0472">Membrane</keyword>
<evidence type="ECO:0008006" key="13">
    <source>
        <dbReference type="Google" id="ProtNLM"/>
    </source>
</evidence>
<evidence type="ECO:0000313" key="12">
    <source>
        <dbReference type="Proteomes" id="UP000828251"/>
    </source>
</evidence>
<dbReference type="InterPro" id="IPR001611">
    <property type="entry name" value="Leu-rich_rpt"/>
</dbReference>
<organism evidence="11 12">
    <name type="scientific">Gossypium stocksii</name>
    <dbReference type="NCBI Taxonomy" id="47602"/>
    <lineage>
        <taxon>Eukaryota</taxon>
        <taxon>Viridiplantae</taxon>
        <taxon>Streptophyta</taxon>
        <taxon>Embryophyta</taxon>
        <taxon>Tracheophyta</taxon>
        <taxon>Spermatophyta</taxon>
        <taxon>Magnoliopsida</taxon>
        <taxon>eudicotyledons</taxon>
        <taxon>Gunneridae</taxon>
        <taxon>Pentapetalae</taxon>
        <taxon>rosids</taxon>
        <taxon>malvids</taxon>
        <taxon>Malvales</taxon>
        <taxon>Malvaceae</taxon>
        <taxon>Malvoideae</taxon>
        <taxon>Gossypium</taxon>
    </lineage>
</organism>
<dbReference type="PANTHER" id="PTHR48063:SF112">
    <property type="entry name" value="RECEPTOR LIKE PROTEIN 30-LIKE"/>
    <property type="match status" value="1"/>
</dbReference>
<evidence type="ECO:0000256" key="1">
    <source>
        <dbReference type="ARBA" id="ARBA00004479"/>
    </source>
</evidence>
<accession>A0A9D3ZJS1</accession>
<sequence>MLCLMRHLGILDLSRNNLSGHIPDCFDNITSWSDFSDDHFLDNYVYYLSGLDLSSNRLTGSIRVQITQLKALHMLNLSHNKLFGELSPELGKLRHLESLDVSDNKLFGELCPELTNLTFLEVFDVSFNNLSGTIPLGKQFNTFTAESYVGNPGLCGFPLSRECGLVAEKPPKSNGNVVFVQYGHHQQFALSLHYSFYSRYMICTSFRFDSW</sequence>
<dbReference type="EMBL" id="JAIQCV010000012">
    <property type="protein sequence ID" value="KAH1040212.1"/>
    <property type="molecule type" value="Genomic_DNA"/>
</dbReference>
<keyword evidence="10" id="KW-0325">Glycoprotein</keyword>
<dbReference type="PRINTS" id="PR00019">
    <property type="entry name" value="LEURICHRPT"/>
</dbReference>
<evidence type="ECO:0000256" key="6">
    <source>
        <dbReference type="ARBA" id="ARBA00022737"/>
    </source>
</evidence>
<dbReference type="AlphaFoldDB" id="A0A9D3ZJS1"/>
<gene>
    <name evidence="11" type="ORF">J1N35_041955</name>
</gene>
<evidence type="ECO:0000256" key="9">
    <source>
        <dbReference type="ARBA" id="ARBA00023170"/>
    </source>
</evidence>
<keyword evidence="9" id="KW-0675">Receptor</keyword>
<name>A0A9D3ZJS1_9ROSI</name>
<comment type="caution">
    <text evidence="11">The sequence shown here is derived from an EMBL/GenBank/DDBJ whole genome shotgun (WGS) entry which is preliminary data.</text>
</comment>
<dbReference type="FunFam" id="3.80.10.10:FF:000111">
    <property type="entry name" value="LRR receptor-like serine/threonine-protein kinase ERECTA"/>
    <property type="match status" value="1"/>
</dbReference>
<dbReference type="Pfam" id="PF00560">
    <property type="entry name" value="LRR_1"/>
    <property type="match status" value="5"/>
</dbReference>
<evidence type="ECO:0000313" key="11">
    <source>
        <dbReference type="EMBL" id="KAH1040212.1"/>
    </source>
</evidence>